<dbReference type="EMBL" id="FOTC01000003">
    <property type="protein sequence ID" value="SFL28246.1"/>
    <property type="molecule type" value="Genomic_DNA"/>
</dbReference>
<evidence type="ECO:0000313" key="2">
    <source>
        <dbReference type="EMBL" id="SFL28246.1"/>
    </source>
</evidence>
<evidence type="ECO:0000313" key="3">
    <source>
        <dbReference type="Proteomes" id="UP000199607"/>
    </source>
</evidence>
<keyword evidence="1" id="KW-1133">Transmembrane helix</keyword>
<protein>
    <submittedName>
        <fullName evidence="2">Uncharacterized protein</fullName>
    </submittedName>
</protein>
<gene>
    <name evidence="2" type="ORF">SAMN04487950_3229</name>
</gene>
<proteinExistence type="predicted"/>
<evidence type="ECO:0000256" key="1">
    <source>
        <dbReference type="SAM" id="Phobius"/>
    </source>
</evidence>
<dbReference type="STRING" id="553466.SAMN04487950_3229"/>
<keyword evidence="3" id="KW-1185">Reference proteome</keyword>
<keyword evidence="1" id="KW-0472">Membrane</keyword>
<reference evidence="3" key="1">
    <citation type="submission" date="2016-10" db="EMBL/GenBank/DDBJ databases">
        <authorList>
            <person name="Varghese N."/>
            <person name="Submissions S."/>
        </authorList>
    </citation>
    <scope>NUCLEOTIDE SEQUENCE [LARGE SCALE GENOMIC DNA]</scope>
    <source>
        <strain evidence="3">CGMCC 1.7738</strain>
    </source>
</reference>
<organism evidence="2 3">
    <name type="scientific">Halogranum rubrum</name>
    <dbReference type="NCBI Taxonomy" id="553466"/>
    <lineage>
        <taxon>Archaea</taxon>
        <taxon>Methanobacteriati</taxon>
        <taxon>Methanobacteriota</taxon>
        <taxon>Stenosarchaea group</taxon>
        <taxon>Halobacteria</taxon>
        <taxon>Halobacteriales</taxon>
        <taxon>Haloferacaceae</taxon>
    </lineage>
</organism>
<feature type="transmembrane region" description="Helical" evidence="1">
    <location>
        <begin position="36"/>
        <end position="55"/>
    </location>
</feature>
<accession>A0A1I4GGJ9</accession>
<dbReference type="AlphaFoldDB" id="A0A1I4GGJ9"/>
<name>A0A1I4GGJ9_9EURY</name>
<feature type="transmembrane region" description="Helical" evidence="1">
    <location>
        <begin position="12"/>
        <end position="30"/>
    </location>
</feature>
<dbReference type="RefSeq" id="WP_009367012.1">
    <property type="nucleotide sequence ID" value="NZ_FOTC01000003.1"/>
</dbReference>
<dbReference type="Proteomes" id="UP000199607">
    <property type="component" value="Unassembled WGS sequence"/>
</dbReference>
<sequence length="63" mass="6528">MSQTGLSTDALALALGAAFLALGVGIHFVFQATFAYFAFLVGGLFFAIGSILRVWRAFGPSAA</sequence>
<keyword evidence="1" id="KW-0812">Transmembrane</keyword>